<evidence type="ECO:0000313" key="1">
    <source>
        <dbReference type="EMBL" id="MFD2258142.1"/>
    </source>
</evidence>
<protein>
    <submittedName>
        <fullName evidence="1">Uncharacterized protein</fullName>
    </submittedName>
</protein>
<organism evidence="1 2">
    <name type="scientific">Luteolibacter algae</name>
    <dbReference type="NCBI Taxonomy" id="454151"/>
    <lineage>
        <taxon>Bacteria</taxon>
        <taxon>Pseudomonadati</taxon>
        <taxon>Verrucomicrobiota</taxon>
        <taxon>Verrucomicrobiia</taxon>
        <taxon>Verrucomicrobiales</taxon>
        <taxon>Verrucomicrobiaceae</taxon>
        <taxon>Luteolibacter</taxon>
    </lineage>
</organism>
<dbReference type="EMBL" id="JBHUIT010000038">
    <property type="protein sequence ID" value="MFD2258142.1"/>
    <property type="molecule type" value="Genomic_DNA"/>
</dbReference>
<sequence>MTSGKKDEFLRDFQDLLVRERVPEKSRPYYLRHLERWGVAFRQRPAGISKKDFLEEYLNKLSHTAGTEPFVVYQTAEAVRMAHEVLLGEEWAHLVDWEGYRVDRFEVPGELIVETLDKLRDVWAAMGFSGDKVDSLTALVRVMREGNYALRTEENYLQWVVRLMTHGKREDGLPGVAEAEVFFE</sequence>
<dbReference type="RefSeq" id="WP_386821582.1">
    <property type="nucleotide sequence ID" value="NZ_JBHUIT010000038.1"/>
</dbReference>
<dbReference type="Proteomes" id="UP001597375">
    <property type="component" value="Unassembled WGS sequence"/>
</dbReference>
<accession>A0ABW5DAN2</accession>
<gene>
    <name evidence="1" type="ORF">ACFSSA_15785</name>
</gene>
<proteinExistence type="predicted"/>
<evidence type="ECO:0000313" key="2">
    <source>
        <dbReference type="Proteomes" id="UP001597375"/>
    </source>
</evidence>
<name>A0ABW5DAN2_9BACT</name>
<reference evidence="2" key="1">
    <citation type="journal article" date="2019" name="Int. J. Syst. Evol. Microbiol.">
        <title>The Global Catalogue of Microorganisms (GCM) 10K type strain sequencing project: providing services to taxonomists for standard genome sequencing and annotation.</title>
        <authorList>
            <consortium name="The Broad Institute Genomics Platform"/>
            <consortium name="The Broad Institute Genome Sequencing Center for Infectious Disease"/>
            <person name="Wu L."/>
            <person name="Ma J."/>
        </authorList>
    </citation>
    <scope>NUCLEOTIDE SEQUENCE [LARGE SCALE GENOMIC DNA]</scope>
    <source>
        <strain evidence="2">CGMCC 4.7106</strain>
    </source>
</reference>
<comment type="caution">
    <text evidence="1">The sequence shown here is derived from an EMBL/GenBank/DDBJ whole genome shotgun (WGS) entry which is preliminary data.</text>
</comment>
<keyword evidence="2" id="KW-1185">Reference proteome</keyword>